<dbReference type="EMBL" id="DPBP01000040">
    <property type="protein sequence ID" value="HCE18180.1"/>
    <property type="molecule type" value="Genomic_DNA"/>
</dbReference>
<dbReference type="SUPFAM" id="SSF54913">
    <property type="entry name" value="GlnB-like"/>
    <property type="match status" value="1"/>
</dbReference>
<dbReference type="InterPro" id="IPR011322">
    <property type="entry name" value="N-reg_PII-like_a/b"/>
</dbReference>
<comment type="caution">
    <text evidence="1">The sequence shown here is derived from an EMBL/GenBank/DDBJ whole genome shotgun (WGS) entry which is preliminary data.</text>
</comment>
<dbReference type="RefSeq" id="WP_062189801.1">
    <property type="nucleotide sequence ID" value="NZ_DF967965.1"/>
</dbReference>
<dbReference type="STRING" id="229919.GCA_001050195_00679"/>
<reference evidence="1 2" key="1">
    <citation type="journal article" date="2018" name="Nat. Biotechnol.">
        <title>A standardized bacterial taxonomy based on genome phylogeny substantially revises the tree of life.</title>
        <authorList>
            <person name="Parks D.H."/>
            <person name="Chuvochina M."/>
            <person name="Waite D.W."/>
            <person name="Rinke C."/>
            <person name="Skarshewski A."/>
            <person name="Chaumeil P.A."/>
            <person name="Hugenholtz P."/>
        </authorList>
    </citation>
    <scope>NUCLEOTIDE SEQUENCE [LARGE SCALE GENOMIC DNA]</scope>
    <source>
        <strain evidence="1">UBA8781</strain>
    </source>
</reference>
<proteinExistence type="predicted"/>
<evidence type="ECO:0000313" key="1">
    <source>
        <dbReference type="EMBL" id="HCE18180.1"/>
    </source>
</evidence>
<dbReference type="AlphaFoldDB" id="A0A3D1JHW9"/>
<organism evidence="1 2">
    <name type="scientific">Anaerolinea thermolimosa</name>
    <dbReference type="NCBI Taxonomy" id="229919"/>
    <lineage>
        <taxon>Bacteria</taxon>
        <taxon>Bacillati</taxon>
        <taxon>Chloroflexota</taxon>
        <taxon>Anaerolineae</taxon>
        <taxon>Anaerolineales</taxon>
        <taxon>Anaerolineaceae</taxon>
        <taxon>Anaerolinea</taxon>
    </lineage>
</organism>
<name>A0A3D1JHW9_9CHLR</name>
<evidence type="ECO:0000313" key="2">
    <source>
        <dbReference type="Proteomes" id="UP000264141"/>
    </source>
</evidence>
<dbReference type="OrthoDB" id="164274at2"/>
<dbReference type="Proteomes" id="UP000264141">
    <property type="component" value="Unassembled WGS sequence"/>
</dbReference>
<accession>A0A3D1JHW9</accession>
<sequence length="116" mass="12952">MYMVLFVLDDPALLDEVLDAWYGIGVGGTTILESTGIFRHRTKRLNIPTRYNLPRVSSNIEGNYTLLSIVPDEETVYRCRDAAEKVVGDLDRPNTGVFAAWPLFTVKGVPVERPAP</sequence>
<gene>
    <name evidence="1" type="ORF">DEQ80_10005</name>
</gene>
<protein>
    <submittedName>
        <fullName evidence="1">Uncharacterized protein</fullName>
    </submittedName>
</protein>